<dbReference type="Gene3D" id="3.40.50.970">
    <property type="match status" value="2"/>
</dbReference>
<evidence type="ECO:0000259" key="6">
    <source>
        <dbReference type="Pfam" id="PF02776"/>
    </source>
</evidence>
<feature type="region of interest" description="Disordered" evidence="3">
    <location>
        <begin position="299"/>
        <end position="332"/>
    </location>
</feature>
<dbReference type="GO" id="GO:0005739">
    <property type="term" value="C:mitochondrion"/>
    <property type="evidence" value="ECO:0007669"/>
    <property type="project" value="TreeGrafter"/>
</dbReference>
<accession>A0A0B2WQ09</accession>
<sequence length="1094" mass="119338">MAPQLSEASSSPLPTFAPALKPPPGVTPNPNHPASLAYLADITIAICIPLVTVFFLLRTYVRIFIKRVWTFEDALVTLAWAGTVAYCGIMRATMSHHGGQHGWDITLDEVHEAAYWFNVAAIEYGVMIGLTKLAVLWLYRRVFSPIRWSKFDMTIVTLIAVIFGFYGTTSLVKIFECSPREKIWNPTVAGQCVDIHIILNVSGAFNTVTDYLILLLPIHAVWRLQMDRLKRVLVVLAFTFGLCAPIFATIGFVVRLRNSGNHDTSWKQPEILLWGAAELASGNLCVCFPELAVLFRKKNRRRGRPRRPTDSEMKDSQEMKHGRKPPSDPYFTKSLMSTVFSTAGDAEYVELQEQANSARKADVAPTNKPDSSIHHHRSPPLGFASSPPPSQTISLYLCPWQNGIADSLGTPTRSPPSRPYRRCTWSSSPARAPPGTTTRRSSLFDQQPASAPSFFQPGEYGVLSGDPRVVHDGICSVRSSLGGMAGAPLPVRSSMVCKRIGSLQSKAGITACFVNVGSDHPSIIEAMVRGKRERPNSWPRIVTCPAEVTAISMADGYSRVSGRPQAVLVHVDVGTQALGQGIHNASVGRVPVFIFAGMCPYTESGEVTGSRTEYMHWLQEAPDQKAIVRQYCRYTGEVRTGLNIKQTIGRALQFANSTPKGPVYVASAREVLAQEIKPYSLDQEQWVPVGPGALPHDAVRDIATALVRAERPLIVTGYSGRDRRCPDLLVALADLIPGIRVHDTGGSDMCFPFSHSASEGFRLSFDECTKDTDMVFLLDCDVPWIPSRNPPPKDAKVYHVDCDPLNQQIPVSFFPAHGRWKADSFTALSQLVEYIRNDASLGTQLKDPKYGARGAARDRAHAARLEDIASRARLGDDHVLDASNIGSLLRSSLPGSTTFVIEAVTAAQTLSDQLQPSRAGSWINCGATGIGWSNGAALGVKMALMDRENDKDHIIKPDPNLVCQIVGDGSFMCAAPSSALWVASKYKIPILTIVLNNGGWKAPRNSAELVYPGGLASSATDDEIGVSFRPTPNYAALAEAAAGSQTGWAGSVDDDAAWMKGMRVRTVADLRKALKLVESRVIEQRKGMLLEVLL</sequence>
<dbReference type="CDD" id="cd07035">
    <property type="entry name" value="TPP_PYR_POX_like"/>
    <property type="match status" value="1"/>
</dbReference>
<dbReference type="InterPro" id="IPR045229">
    <property type="entry name" value="TPP_enz"/>
</dbReference>
<dbReference type="HOGENOM" id="CLU_284138_0_0_1"/>
<dbReference type="InterPro" id="IPR029061">
    <property type="entry name" value="THDP-binding"/>
</dbReference>
<dbReference type="EMBL" id="AZHE01000022">
    <property type="protein sequence ID" value="KHN95572.1"/>
    <property type="molecule type" value="Genomic_DNA"/>
</dbReference>
<gene>
    <name evidence="8" type="ORF">MAM_06629</name>
</gene>
<dbReference type="PANTHER" id="PTHR18968">
    <property type="entry name" value="THIAMINE PYROPHOSPHATE ENZYMES"/>
    <property type="match status" value="1"/>
</dbReference>
<feature type="transmembrane region" description="Helical" evidence="4">
    <location>
        <begin position="113"/>
        <end position="139"/>
    </location>
</feature>
<dbReference type="NCBIfam" id="NF006203">
    <property type="entry name" value="PRK08327.1"/>
    <property type="match status" value="1"/>
</dbReference>
<evidence type="ECO:0000313" key="8">
    <source>
        <dbReference type="EMBL" id="KHN95572.1"/>
    </source>
</evidence>
<evidence type="ECO:0000259" key="5">
    <source>
        <dbReference type="Pfam" id="PF02775"/>
    </source>
</evidence>
<dbReference type="Gene3D" id="3.40.50.1220">
    <property type="entry name" value="TPP-binding domain"/>
    <property type="match status" value="1"/>
</dbReference>
<keyword evidence="4" id="KW-0472">Membrane</keyword>
<dbReference type="Pfam" id="PF20684">
    <property type="entry name" value="Fung_rhodopsin"/>
    <property type="match status" value="1"/>
</dbReference>
<organism evidence="8 9">
    <name type="scientific">Metarhizium album (strain ARSEF 1941)</name>
    <dbReference type="NCBI Taxonomy" id="1081103"/>
    <lineage>
        <taxon>Eukaryota</taxon>
        <taxon>Fungi</taxon>
        <taxon>Dikarya</taxon>
        <taxon>Ascomycota</taxon>
        <taxon>Pezizomycotina</taxon>
        <taxon>Sordariomycetes</taxon>
        <taxon>Hypocreomycetidae</taxon>
        <taxon>Hypocreales</taxon>
        <taxon>Clavicipitaceae</taxon>
        <taxon>Metarhizium</taxon>
    </lineage>
</organism>
<feature type="region of interest" description="Disordered" evidence="3">
    <location>
        <begin position="407"/>
        <end position="442"/>
    </location>
</feature>
<dbReference type="CDD" id="cd02002">
    <property type="entry name" value="TPP_BFDC"/>
    <property type="match status" value="1"/>
</dbReference>
<dbReference type="GO" id="GO:0005948">
    <property type="term" value="C:acetolactate synthase complex"/>
    <property type="evidence" value="ECO:0007669"/>
    <property type="project" value="TreeGrafter"/>
</dbReference>
<evidence type="ECO:0000256" key="3">
    <source>
        <dbReference type="SAM" id="MobiDB-lite"/>
    </source>
</evidence>
<comment type="caution">
    <text evidence="8">The sequence shown here is derived from an EMBL/GenBank/DDBJ whole genome shotgun (WGS) entry which is preliminary data.</text>
</comment>
<dbReference type="InterPro" id="IPR029035">
    <property type="entry name" value="DHS-like_NAD/FAD-binding_dom"/>
</dbReference>
<dbReference type="GO" id="GO:0003984">
    <property type="term" value="F:acetolactate synthase activity"/>
    <property type="evidence" value="ECO:0007669"/>
    <property type="project" value="TreeGrafter"/>
</dbReference>
<keyword evidence="2" id="KW-0786">Thiamine pyrophosphate</keyword>
<feature type="domain" description="Rhodopsin" evidence="7">
    <location>
        <begin position="57"/>
        <end position="297"/>
    </location>
</feature>
<comment type="similarity">
    <text evidence="1">Belongs to the TPP enzyme family.</text>
</comment>
<dbReference type="PANTHER" id="PTHR18968:SF164">
    <property type="entry name" value="PYRUVATE DECARBOXYLASE"/>
    <property type="match status" value="1"/>
</dbReference>
<feature type="transmembrane region" description="Helical" evidence="4">
    <location>
        <begin position="36"/>
        <end position="57"/>
    </location>
</feature>
<evidence type="ECO:0000259" key="7">
    <source>
        <dbReference type="Pfam" id="PF20684"/>
    </source>
</evidence>
<evidence type="ECO:0000256" key="4">
    <source>
        <dbReference type="SAM" id="Phobius"/>
    </source>
</evidence>
<feature type="transmembrane region" description="Helical" evidence="4">
    <location>
        <begin position="232"/>
        <end position="254"/>
    </location>
</feature>
<dbReference type="RefSeq" id="XP_040676638.1">
    <property type="nucleotide sequence ID" value="XM_040825427.1"/>
</dbReference>
<dbReference type="InterPro" id="IPR011766">
    <property type="entry name" value="TPP_enzyme_TPP-bd"/>
</dbReference>
<dbReference type="GeneID" id="63741084"/>
<dbReference type="SUPFAM" id="SSF52467">
    <property type="entry name" value="DHS-like NAD/FAD-binding domain"/>
    <property type="match status" value="1"/>
</dbReference>
<feature type="domain" description="Thiamine pyrophosphate enzyme TPP-binding" evidence="5">
    <location>
        <begin position="914"/>
        <end position="1047"/>
    </location>
</feature>
<reference evidence="8 9" key="1">
    <citation type="journal article" date="2014" name="Proc. Natl. Acad. Sci. U.S.A.">
        <title>Trajectory and genomic determinants of fungal-pathogen speciation and host adaptation.</title>
        <authorList>
            <person name="Hu X."/>
            <person name="Xiao G."/>
            <person name="Zheng P."/>
            <person name="Shang Y."/>
            <person name="Su Y."/>
            <person name="Zhang X."/>
            <person name="Liu X."/>
            <person name="Zhan S."/>
            <person name="St Leger R.J."/>
            <person name="Wang C."/>
        </authorList>
    </citation>
    <scope>NUCLEOTIDE SEQUENCE [LARGE SCALE GENOMIC DNA]</scope>
    <source>
        <strain evidence="8 9">ARSEF 1941</strain>
    </source>
</reference>
<name>A0A0B2WQ09_METAS</name>
<dbReference type="Pfam" id="PF02776">
    <property type="entry name" value="TPP_enzyme_N"/>
    <property type="match status" value="1"/>
</dbReference>
<dbReference type="SUPFAM" id="SSF52518">
    <property type="entry name" value="Thiamin diphosphate-binding fold (THDP-binding)"/>
    <property type="match status" value="2"/>
</dbReference>
<feature type="transmembrane region" description="Helical" evidence="4">
    <location>
        <begin position="151"/>
        <end position="175"/>
    </location>
</feature>
<dbReference type="GO" id="GO:0009097">
    <property type="term" value="P:isoleucine biosynthetic process"/>
    <property type="evidence" value="ECO:0007669"/>
    <property type="project" value="TreeGrafter"/>
</dbReference>
<dbReference type="Proteomes" id="UP000030816">
    <property type="component" value="Unassembled WGS sequence"/>
</dbReference>
<dbReference type="InterPro" id="IPR049326">
    <property type="entry name" value="Rhodopsin_dom_fungi"/>
</dbReference>
<dbReference type="STRING" id="1081103.A0A0B2WQ09"/>
<feature type="domain" description="Thiamine pyrophosphate enzyme N-terminal TPP-binding" evidence="6">
    <location>
        <begin position="506"/>
        <end position="627"/>
    </location>
</feature>
<dbReference type="AlphaFoldDB" id="A0A0B2WQ09"/>
<evidence type="ECO:0000256" key="2">
    <source>
        <dbReference type="ARBA" id="ARBA00023052"/>
    </source>
</evidence>
<evidence type="ECO:0000256" key="1">
    <source>
        <dbReference type="ARBA" id="ARBA00007812"/>
    </source>
</evidence>
<feature type="compositionally biased region" description="Basic and acidic residues" evidence="3">
    <location>
        <begin position="307"/>
        <end position="320"/>
    </location>
</feature>
<dbReference type="GO" id="GO:0009099">
    <property type="term" value="P:L-valine biosynthetic process"/>
    <property type="evidence" value="ECO:0007669"/>
    <property type="project" value="TreeGrafter"/>
</dbReference>
<keyword evidence="9" id="KW-1185">Reference proteome</keyword>
<keyword evidence="4" id="KW-0812">Transmembrane</keyword>
<evidence type="ECO:0000313" key="9">
    <source>
        <dbReference type="Proteomes" id="UP000030816"/>
    </source>
</evidence>
<dbReference type="GO" id="GO:0030976">
    <property type="term" value="F:thiamine pyrophosphate binding"/>
    <property type="evidence" value="ECO:0007669"/>
    <property type="project" value="InterPro"/>
</dbReference>
<dbReference type="InterPro" id="IPR012001">
    <property type="entry name" value="Thiamin_PyroP_enz_TPP-bd_dom"/>
</dbReference>
<proteinExistence type="inferred from homology"/>
<dbReference type="Pfam" id="PF02775">
    <property type="entry name" value="TPP_enzyme_C"/>
    <property type="match status" value="1"/>
</dbReference>
<feature type="compositionally biased region" description="Polar residues" evidence="3">
    <location>
        <begin position="424"/>
        <end position="442"/>
    </location>
</feature>
<protein>
    <submittedName>
        <fullName evidence="8">Thiamine pyrophosphate enzyme</fullName>
    </submittedName>
</protein>
<keyword evidence="4" id="KW-1133">Transmembrane helix</keyword>
<dbReference type="GO" id="GO:0050660">
    <property type="term" value="F:flavin adenine dinucleotide binding"/>
    <property type="evidence" value="ECO:0007669"/>
    <property type="project" value="TreeGrafter"/>
</dbReference>
<dbReference type="OrthoDB" id="2867507at2759"/>
<feature type="region of interest" description="Disordered" evidence="3">
    <location>
        <begin position="353"/>
        <end position="388"/>
    </location>
</feature>